<reference evidence="2" key="1">
    <citation type="journal article" date="2019" name="Int. J. Syst. Evol. Microbiol.">
        <title>The Global Catalogue of Microorganisms (GCM) 10K type strain sequencing project: providing services to taxonomists for standard genome sequencing and annotation.</title>
        <authorList>
            <consortium name="The Broad Institute Genomics Platform"/>
            <consortium name="The Broad Institute Genome Sequencing Center for Infectious Disease"/>
            <person name="Wu L."/>
            <person name="Ma J."/>
        </authorList>
    </citation>
    <scope>NUCLEOTIDE SEQUENCE [LARGE SCALE GENOMIC DNA]</scope>
    <source>
        <strain evidence="2">GH52</strain>
    </source>
</reference>
<evidence type="ECO:0000313" key="2">
    <source>
        <dbReference type="Proteomes" id="UP001597362"/>
    </source>
</evidence>
<gene>
    <name evidence="1" type="ORF">ACFSJH_20280</name>
</gene>
<accession>A0ABW4YQM5</accession>
<protein>
    <recommendedName>
        <fullName evidence="3">Acyltransferase family protein</fullName>
    </recommendedName>
</protein>
<evidence type="ECO:0008006" key="3">
    <source>
        <dbReference type="Google" id="ProtNLM"/>
    </source>
</evidence>
<keyword evidence="2" id="KW-1185">Reference proteome</keyword>
<proteinExistence type="predicted"/>
<dbReference type="RefSeq" id="WP_377775570.1">
    <property type="nucleotide sequence ID" value="NZ_JBHUHO010000049.1"/>
</dbReference>
<dbReference type="EMBL" id="JBHUHO010000049">
    <property type="protein sequence ID" value="MFD2118042.1"/>
    <property type="molecule type" value="Genomic_DNA"/>
</dbReference>
<organism evidence="1 2">
    <name type="scientific">Paenibacillus yanchengensis</name>
    <dbReference type="NCBI Taxonomy" id="2035833"/>
    <lineage>
        <taxon>Bacteria</taxon>
        <taxon>Bacillati</taxon>
        <taxon>Bacillota</taxon>
        <taxon>Bacilli</taxon>
        <taxon>Bacillales</taxon>
        <taxon>Paenibacillaceae</taxon>
        <taxon>Paenibacillus</taxon>
    </lineage>
</organism>
<dbReference type="Proteomes" id="UP001597362">
    <property type="component" value="Unassembled WGS sequence"/>
</dbReference>
<comment type="caution">
    <text evidence="1">The sequence shown here is derived from an EMBL/GenBank/DDBJ whole genome shotgun (WGS) entry which is preliminary data.</text>
</comment>
<name>A0ABW4YQM5_9BACL</name>
<sequence>MSIINEKRYGGFDGFRLIAAILVIANHTSPIWSYDVLGDFILTRFISRVTVPFFFNVYGEGIAIR</sequence>
<evidence type="ECO:0000313" key="1">
    <source>
        <dbReference type="EMBL" id="MFD2118042.1"/>
    </source>
</evidence>